<organism evidence="1 2">
    <name type="scientific">Goodea atripinnis</name>
    <dbReference type="NCBI Taxonomy" id="208336"/>
    <lineage>
        <taxon>Eukaryota</taxon>
        <taxon>Metazoa</taxon>
        <taxon>Chordata</taxon>
        <taxon>Craniata</taxon>
        <taxon>Vertebrata</taxon>
        <taxon>Euteleostomi</taxon>
        <taxon>Actinopterygii</taxon>
        <taxon>Neopterygii</taxon>
        <taxon>Teleostei</taxon>
        <taxon>Neoteleostei</taxon>
        <taxon>Acanthomorphata</taxon>
        <taxon>Ovalentaria</taxon>
        <taxon>Atherinomorphae</taxon>
        <taxon>Cyprinodontiformes</taxon>
        <taxon>Goodeidae</taxon>
        <taxon>Goodea</taxon>
    </lineage>
</organism>
<proteinExistence type="predicted"/>
<name>A0ABV0PE20_9TELE</name>
<protein>
    <submittedName>
        <fullName evidence="1">Uncharacterized protein</fullName>
    </submittedName>
</protein>
<dbReference type="Proteomes" id="UP001476798">
    <property type="component" value="Unassembled WGS sequence"/>
</dbReference>
<keyword evidence="2" id="KW-1185">Reference proteome</keyword>
<accession>A0ABV0PE20</accession>
<comment type="caution">
    <text evidence="1">The sequence shown here is derived from an EMBL/GenBank/DDBJ whole genome shotgun (WGS) entry which is preliminary data.</text>
</comment>
<gene>
    <name evidence="1" type="ORF">GOODEAATRI_013864</name>
</gene>
<sequence length="148" mass="17099">MQRESISTPRSIALFPRATGGERTAMLMLTLELQSYNSQRLNWRKKEKWREGSGTVQFFASRRDTNIHHLAAPIVMHVEKPECDRGERRREPVQRQNTTWGTGIITRPTEATLFVLLNKMEACDLWTASICLEQGETQIHVCYYGLSM</sequence>
<dbReference type="EMBL" id="JAHRIO010070915">
    <property type="protein sequence ID" value="MEQ2181656.1"/>
    <property type="molecule type" value="Genomic_DNA"/>
</dbReference>
<reference evidence="1 2" key="1">
    <citation type="submission" date="2021-06" db="EMBL/GenBank/DDBJ databases">
        <authorList>
            <person name="Palmer J.M."/>
        </authorList>
    </citation>
    <scope>NUCLEOTIDE SEQUENCE [LARGE SCALE GENOMIC DNA]</scope>
    <source>
        <strain evidence="1 2">GA_2019</strain>
        <tissue evidence="1">Muscle</tissue>
    </source>
</reference>
<evidence type="ECO:0000313" key="2">
    <source>
        <dbReference type="Proteomes" id="UP001476798"/>
    </source>
</evidence>
<evidence type="ECO:0000313" key="1">
    <source>
        <dbReference type="EMBL" id="MEQ2181656.1"/>
    </source>
</evidence>